<accession>A0AAN0M5G0</accession>
<dbReference type="Proteomes" id="UP001451782">
    <property type="component" value="Chromosome"/>
</dbReference>
<sequence>MVALQTLKSINNDLSKTQSMISTGKEVASAKDNSTVWITLAFDEYARWV</sequence>
<dbReference type="EMBL" id="CP151762">
    <property type="protein sequence ID" value="WZU65479.1"/>
    <property type="molecule type" value="Genomic_DNA"/>
</dbReference>
<dbReference type="KEGG" id="yag:AABB28_12915"/>
<evidence type="ECO:0000313" key="1">
    <source>
        <dbReference type="EMBL" id="WZU65479.1"/>
    </source>
</evidence>
<keyword evidence="2" id="KW-1185">Reference proteome</keyword>
<evidence type="ECO:0000313" key="2">
    <source>
        <dbReference type="Proteomes" id="UP001451782"/>
    </source>
</evidence>
<gene>
    <name evidence="1" type="ORF">AABB28_12915</name>
</gene>
<name>A0AAN0M5G0_9RHOB</name>
<dbReference type="SUPFAM" id="SSF64518">
    <property type="entry name" value="Phase 1 flagellin"/>
    <property type="match status" value="1"/>
</dbReference>
<protein>
    <submittedName>
        <fullName evidence="1">Uncharacterized protein</fullName>
    </submittedName>
</protein>
<reference evidence="1 2" key="1">
    <citation type="submission" date="2024-04" db="EMBL/GenBank/DDBJ databases">
        <title>Phylogenomic analyses of a clade within the roseobacter group suggest taxonomic reassignments of species of the genera Aestuariivita, Citreicella, Loktanella, Nautella, Pelagibaca, Ruegeria, Thalassobius, Thiobacimonas and Tropicibacter, and the proposal o.</title>
        <authorList>
            <person name="Jeon C.O."/>
        </authorList>
    </citation>
    <scope>NUCLEOTIDE SEQUENCE [LARGE SCALE GENOMIC DNA]</scope>
    <source>
        <strain evidence="1 2">G8-12</strain>
    </source>
</reference>
<dbReference type="AlphaFoldDB" id="A0AAN0M5G0"/>
<organism evidence="1 2">
    <name type="scientific">Yoonia algicola</name>
    <dbReference type="NCBI Taxonomy" id="3137368"/>
    <lineage>
        <taxon>Bacteria</taxon>
        <taxon>Pseudomonadati</taxon>
        <taxon>Pseudomonadota</taxon>
        <taxon>Alphaproteobacteria</taxon>
        <taxon>Rhodobacterales</taxon>
        <taxon>Paracoccaceae</taxon>
        <taxon>Yoonia</taxon>
    </lineage>
</organism>
<proteinExistence type="predicted"/>